<dbReference type="SUPFAM" id="SSF46689">
    <property type="entry name" value="Homeodomain-like"/>
    <property type="match status" value="1"/>
</dbReference>
<dbReference type="EMBL" id="JAWSTH010000119">
    <property type="protein sequence ID" value="MDW5598107.1"/>
    <property type="molecule type" value="Genomic_DNA"/>
</dbReference>
<evidence type="ECO:0000259" key="5">
    <source>
        <dbReference type="PROSITE" id="PS50977"/>
    </source>
</evidence>
<reference evidence="7" key="1">
    <citation type="submission" date="2023-07" db="EMBL/GenBank/DDBJ databases">
        <title>Conexibacter stalactiti sp. nov., isolated from stalactites in a lava cave and emended description of the genus Conexibacter.</title>
        <authorList>
            <person name="Lee S.D."/>
        </authorList>
    </citation>
    <scope>NUCLEOTIDE SEQUENCE [LARGE SCALE GENOMIC DNA]</scope>
    <source>
        <strain evidence="7">KCTC 39840</strain>
    </source>
</reference>
<dbReference type="PANTHER" id="PTHR30055">
    <property type="entry name" value="HTH-TYPE TRANSCRIPTIONAL REGULATOR RUTR"/>
    <property type="match status" value="1"/>
</dbReference>
<dbReference type="Proteomes" id="UP001284601">
    <property type="component" value="Unassembled WGS sequence"/>
</dbReference>
<protein>
    <submittedName>
        <fullName evidence="6">Helix-turn-helix domain-containing protein</fullName>
    </submittedName>
</protein>
<organism evidence="6 7">
    <name type="scientific">Conexibacter stalactiti</name>
    <dbReference type="NCBI Taxonomy" id="1940611"/>
    <lineage>
        <taxon>Bacteria</taxon>
        <taxon>Bacillati</taxon>
        <taxon>Actinomycetota</taxon>
        <taxon>Thermoleophilia</taxon>
        <taxon>Solirubrobacterales</taxon>
        <taxon>Conexibacteraceae</taxon>
        <taxon>Conexibacter</taxon>
    </lineage>
</organism>
<keyword evidence="2 4" id="KW-0238">DNA-binding</keyword>
<evidence type="ECO:0000256" key="1">
    <source>
        <dbReference type="ARBA" id="ARBA00023015"/>
    </source>
</evidence>
<evidence type="ECO:0000256" key="3">
    <source>
        <dbReference type="ARBA" id="ARBA00023163"/>
    </source>
</evidence>
<gene>
    <name evidence="6" type="ORF">R7226_27370</name>
</gene>
<accession>A0ABU4HXQ1</accession>
<dbReference type="SUPFAM" id="SSF48498">
    <property type="entry name" value="Tetracyclin repressor-like, C-terminal domain"/>
    <property type="match status" value="1"/>
</dbReference>
<dbReference type="Gene3D" id="1.10.357.10">
    <property type="entry name" value="Tetracycline Repressor, domain 2"/>
    <property type="match status" value="1"/>
</dbReference>
<proteinExistence type="predicted"/>
<dbReference type="InterPro" id="IPR001647">
    <property type="entry name" value="HTH_TetR"/>
</dbReference>
<dbReference type="Pfam" id="PF00440">
    <property type="entry name" value="TetR_N"/>
    <property type="match status" value="1"/>
</dbReference>
<dbReference type="InterPro" id="IPR036271">
    <property type="entry name" value="Tet_transcr_reg_TetR-rel_C_sf"/>
</dbReference>
<keyword evidence="1" id="KW-0805">Transcription regulation</keyword>
<evidence type="ECO:0000313" key="7">
    <source>
        <dbReference type="Proteomes" id="UP001284601"/>
    </source>
</evidence>
<evidence type="ECO:0000256" key="4">
    <source>
        <dbReference type="PROSITE-ProRule" id="PRU00335"/>
    </source>
</evidence>
<sequence length="185" mass="19554">MNSQRSDFARNERAIIEAAARVLSDAPTAGMGEIAAAAGLGRATLYRHFATREALIDGLRGEAFDAVAAAIARNDAEPAGARVEALVADLIEVGERYQIVFASPPGEQAREQAQRRFERPLLALLTRAQGDGELAPDVPPMWLLVALEAALGGALRARAEGRLDRAEAQRFALRALLGGFGAPAA</sequence>
<name>A0ABU4HXQ1_9ACTN</name>
<evidence type="ECO:0000256" key="2">
    <source>
        <dbReference type="ARBA" id="ARBA00023125"/>
    </source>
</evidence>
<dbReference type="PANTHER" id="PTHR30055:SF234">
    <property type="entry name" value="HTH-TYPE TRANSCRIPTIONAL REGULATOR BETI"/>
    <property type="match status" value="1"/>
</dbReference>
<reference evidence="6 7" key="2">
    <citation type="submission" date="2023-10" db="EMBL/GenBank/DDBJ databases">
        <authorList>
            <person name="Han X.F."/>
        </authorList>
    </citation>
    <scope>NUCLEOTIDE SEQUENCE [LARGE SCALE GENOMIC DNA]</scope>
    <source>
        <strain evidence="6 7">KCTC 39840</strain>
    </source>
</reference>
<comment type="caution">
    <text evidence="6">The sequence shown here is derived from an EMBL/GenBank/DDBJ whole genome shotgun (WGS) entry which is preliminary data.</text>
</comment>
<feature type="domain" description="HTH tetR-type" evidence="5">
    <location>
        <begin position="9"/>
        <end position="67"/>
    </location>
</feature>
<keyword evidence="3" id="KW-0804">Transcription</keyword>
<dbReference type="PROSITE" id="PS50977">
    <property type="entry name" value="HTH_TETR_2"/>
    <property type="match status" value="1"/>
</dbReference>
<feature type="DNA-binding region" description="H-T-H motif" evidence="4">
    <location>
        <begin position="30"/>
        <end position="49"/>
    </location>
</feature>
<dbReference type="InterPro" id="IPR050109">
    <property type="entry name" value="HTH-type_TetR-like_transc_reg"/>
</dbReference>
<evidence type="ECO:0000313" key="6">
    <source>
        <dbReference type="EMBL" id="MDW5598107.1"/>
    </source>
</evidence>
<dbReference type="RefSeq" id="WP_318600574.1">
    <property type="nucleotide sequence ID" value="NZ_JAWSTH010000119.1"/>
</dbReference>
<dbReference type="InterPro" id="IPR009057">
    <property type="entry name" value="Homeodomain-like_sf"/>
</dbReference>
<keyword evidence="7" id="KW-1185">Reference proteome</keyword>